<dbReference type="InterPro" id="IPR000835">
    <property type="entry name" value="HTH_MarR-typ"/>
</dbReference>
<dbReference type="PROSITE" id="PS50995">
    <property type="entry name" value="HTH_MARR_2"/>
    <property type="match status" value="1"/>
</dbReference>
<evidence type="ECO:0000313" key="5">
    <source>
        <dbReference type="EMBL" id="MBB2150729.1"/>
    </source>
</evidence>
<name>A0ABR6EZQ4_9SPHI</name>
<keyword evidence="2" id="KW-0238">DNA-binding</keyword>
<keyword evidence="3" id="KW-0804">Transcription</keyword>
<sequence length="158" mass="18127">MMIDYHKQAVLFQQLYVLKKLTDDWGEKNICPLHQPHFNMAFMPFFMAVGLEGRSSSAIAAALKVSRQATGKIMKELEQNGLIKVEKSRTDARSNLLQLTEDGRNFYLQVAQQASLLTSKYEKLIGKKQLEMMTETMEKMIHFHEKLHQCHLMGGTHG</sequence>
<proteinExistence type="predicted"/>
<organism evidence="5 6">
    <name type="scientific">Pedobacter gandavensis</name>
    <dbReference type="NCBI Taxonomy" id="2679963"/>
    <lineage>
        <taxon>Bacteria</taxon>
        <taxon>Pseudomonadati</taxon>
        <taxon>Bacteroidota</taxon>
        <taxon>Sphingobacteriia</taxon>
        <taxon>Sphingobacteriales</taxon>
        <taxon>Sphingobacteriaceae</taxon>
        <taxon>Pedobacter</taxon>
    </lineage>
</organism>
<dbReference type="Pfam" id="PF12802">
    <property type="entry name" value="MarR_2"/>
    <property type="match status" value="1"/>
</dbReference>
<comment type="caution">
    <text evidence="5">The sequence shown here is derived from an EMBL/GenBank/DDBJ whole genome shotgun (WGS) entry which is preliminary data.</text>
</comment>
<evidence type="ECO:0000313" key="6">
    <source>
        <dbReference type="Proteomes" id="UP000636110"/>
    </source>
</evidence>
<evidence type="ECO:0000256" key="2">
    <source>
        <dbReference type="ARBA" id="ARBA00023125"/>
    </source>
</evidence>
<keyword evidence="1" id="KW-0805">Transcription regulation</keyword>
<dbReference type="InterPro" id="IPR036390">
    <property type="entry name" value="WH_DNA-bd_sf"/>
</dbReference>
<accession>A0ABR6EZQ4</accession>
<dbReference type="EMBL" id="WNXC01000007">
    <property type="protein sequence ID" value="MBB2150729.1"/>
    <property type="molecule type" value="Genomic_DNA"/>
</dbReference>
<dbReference type="InterPro" id="IPR036388">
    <property type="entry name" value="WH-like_DNA-bd_sf"/>
</dbReference>
<reference evidence="5 6" key="1">
    <citation type="submission" date="2019-11" db="EMBL/GenBank/DDBJ databases">
        <title>Description of Pedobacter sp. LMG 31462T.</title>
        <authorList>
            <person name="Carlier A."/>
            <person name="Qi S."/>
            <person name="Vandamme P."/>
        </authorList>
    </citation>
    <scope>NUCLEOTIDE SEQUENCE [LARGE SCALE GENOMIC DNA]</scope>
    <source>
        <strain evidence="5 6">LMG 31462</strain>
    </source>
</reference>
<dbReference type="PANTHER" id="PTHR42756">
    <property type="entry name" value="TRANSCRIPTIONAL REGULATOR, MARR"/>
    <property type="match status" value="1"/>
</dbReference>
<dbReference type="SUPFAM" id="SSF46785">
    <property type="entry name" value="Winged helix' DNA-binding domain"/>
    <property type="match status" value="1"/>
</dbReference>
<keyword evidence="6" id="KW-1185">Reference proteome</keyword>
<evidence type="ECO:0000256" key="1">
    <source>
        <dbReference type="ARBA" id="ARBA00023015"/>
    </source>
</evidence>
<feature type="domain" description="HTH marR-type" evidence="4">
    <location>
        <begin position="1"/>
        <end position="142"/>
    </location>
</feature>
<gene>
    <name evidence="5" type="ORF">GM920_17665</name>
</gene>
<dbReference type="Gene3D" id="1.10.10.10">
    <property type="entry name" value="Winged helix-like DNA-binding domain superfamily/Winged helix DNA-binding domain"/>
    <property type="match status" value="1"/>
</dbReference>
<protein>
    <submittedName>
        <fullName evidence="5">MarR family transcriptional regulator</fullName>
    </submittedName>
</protein>
<dbReference type="PANTHER" id="PTHR42756:SF1">
    <property type="entry name" value="TRANSCRIPTIONAL REPRESSOR OF EMRAB OPERON"/>
    <property type="match status" value="1"/>
</dbReference>
<evidence type="ECO:0000256" key="3">
    <source>
        <dbReference type="ARBA" id="ARBA00023163"/>
    </source>
</evidence>
<dbReference type="Proteomes" id="UP000636110">
    <property type="component" value="Unassembled WGS sequence"/>
</dbReference>
<evidence type="ECO:0000259" key="4">
    <source>
        <dbReference type="PROSITE" id="PS50995"/>
    </source>
</evidence>